<keyword evidence="1" id="KW-1133">Transmembrane helix</keyword>
<gene>
    <name evidence="2" type="ORF">DY023_07490</name>
</gene>
<organism evidence="2 3">
    <name type="scientific">Microbacterium bovistercoris</name>
    <dbReference type="NCBI Taxonomy" id="2293570"/>
    <lineage>
        <taxon>Bacteria</taxon>
        <taxon>Bacillati</taxon>
        <taxon>Actinomycetota</taxon>
        <taxon>Actinomycetes</taxon>
        <taxon>Micrococcales</taxon>
        <taxon>Microbacteriaceae</taxon>
        <taxon>Microbacterium</taxon>
    </lineage>
</organism>
<keyword evidence="1" id="KW-0812">Transmembrane</keyword>
<sequence length="111" mass="11677">MSVEIDWIAFGYVFLAALIGAVAIVAFYSLGLRMLVRAGRIPVVSPAEFTDAITVLTEKEIRRAEKQAAKAAKKSPLTDAQKSLAFVAAIACFVLCGAAVLGGITLIVIGH</sequence>
<name>A0A371NUM4_9MICO</name>
<dbReference type="Proteomes" id="UP000262172">
    <property type="component" value="Unassembled WGS sequence"/>
</dbReference>
<evidence type="ECO:0000256" key="1">
    <source>
        <dbReference type="SAM" id="Phobius"/>
    </source>
</evidence>
<protein>
    <submittedName>
        <fullName evidence="2">Peptidase</fullName>
    </submittedName>
</protein>
<feature type="transmembrane region" description="Helical" evidence="1">
    <location>
        <begin position="84"/>
        <end position="109"/>
    </location>
</feature>
<dbReference type="OrthoDB" id="4950741at2"/>
<feature type="transmembrane region" description="Helical" evidence="1">
    <location>
        <begin position="12"/>
        <end position="30"/>
    </location>
</feature>
<keyword evidence="3" id="KW-1185">Reference proteome</keyword>
<reference evidence="2 3" key="1">
    <citation type="submission" date="2018-08" db="EMBL/GenBank/DDBJ databases">
        <title>Isolation, diversity and antifungal activity of Actinobacteria from cow dung.</title>
        <authorList>
            <person name="Ling L."/>
        </authorList>
    </citation>
    <scope>NUCLEOTIDE SEQUENCE [LARGE SCALE GENOMIC DNA]</scope>
    <source>
        <strain evidence="2 3">NEAU-LLE</strain>
    </source>
</reference>
<proteinExistence type="predicted"/>
<comment type="caution">
    <text evidence="2">The sequence shown here is derived from an EMBL/GenBank/DDBJ whole genome shotgun (WGS) entry which is preliminary data.</text>
</comment>
<accession>A0A371NUM4</accession>
<keyword evidence="1" id="KW-0472">Membrane</keyword>
<dbReference type="EMBL" id="QUAB01000038">
    <property type="protein sequence ID" value="REJ06123.1"/>
    <property type="molecule type" value="Genomic_DNA"/>
</dbReference>
<evidence type="ECO:0000313" key="3">
    <source>
        <dbReference type="Proteomes" id="UP000262172"/>
    </source>
</evidence>
<dbReference type="RefSeq" id="WP_116241721.1">
    <property type="nucleotide sequence ID" value="NZ_QUAB01000038.1"/>
</dbReference>
<evidence type="ECO:0000313" key="2">
    <source>
        <dbReference type="EMBL" id="REJ06123.1"/>
    </source>
</evidence>
<dbReference type="AlphaFoldDB" id="A0A371NUM4"/>